<feature type="compositionally biased region" description="Low complexity" evidence="7">
    <location>
        <begin position="382"/>
        <end position="402"/>
    </location>
</feature>
<dbReference type="Gene3D" id="3.40.50.300">
    <property type="entry name" value="P-loop containing nucleotide triphosphate hydrolases"/>
    <property type="match status" value="1"/>
</dbReference>
<evidence type="ECO:0000256" key="7">
    <source>
        <dbReference type="SAM" id="MobiDB-lite"/>
    </source>
</evidence>
<dbReference type="AlphaFoldDB" id="A0A2I0SVH7"/>
<feature type="region of interest" description="Disordered" evidence="7">
    <location>
        <begin position="295"/>
        <end position="331"/>
    </location>
</feature>
<gene>
    <name evidence="9" type="ORF">CW362_06255</name>
</gene>
<dbReference type="SUPFAM" id="SSF52540">
    <property type="entry name" value="P-loop containing nucleoside triphosphate hydrolases"/>
    <property type="match status" value="1"/>
</dbReference>
<feature type="compositionally biased region" description="Low complexity" evidence="7">
    <location>
        <begin position="308"/>
        <end position="318"/>
    </location>
</feature>
<evidence type="ECO:0000256" key="4">
    <source>
        <dbReference type="ARBA" id="ARBA00022840"/>
    </source>
</evidence>
<comment type="catalytic activity">
    <reaction evidence="6">
        <text>UDP-N-acetyl-alpha-D-glucosamine + ATP = UDP-N-acetyl-alpha-D-glucosamine 3'-phosphate + ADP + H(+)</text>
        <dbReference type="Rhea" id="RHEA:32671"/>
        <dbReference type="ChEBI" id="CHEBI:15378"/>
        <dbReference type="ChEBI" id="CHEBI:30616"/>
        <dbReference type="ChEBI" id="CHEBI:57705"/>
        <dbReference type="ChEBI" id="CHEBI:64353"/>
        <dbReference type="ChEBI" id="CHEBI:456216"/>
        <dbReference type="EC" id="2.7.1.176"/>
    </reaction>
</comment>
<evidence type="ECO:0000259" key="8">
    <source>
        <dbReference type="Pfam" id="PF06414"/>
    </source>
</evidence>
<sequence length="414" mass="43240">MTTGERPEAGLRPEYRALYRELQTRMSPGGDLAPGGTDTFGQFRRGVLWTPDRERMHSAILEEFKARCAGRPRDGHAALLTAGAPGAGKGGALRGLGEWQGRDDELGRALRRAHGVDVRDYVVLDPDEFKVAIFEHGGSPRLPPHARELPDGRLLAPSETASLTHRESAFLQDVFEQWARAEGYNLLYDATLRDQRWNEKLLGDLRADGYDRRVLLSVEVPVEQCLAQNAARWQHGRTEFDAGRDRYGGRMAPEVMIEDLYARSTSGRGFSIGRENAEKLVEGGLATALITSERGVFPTGRGTDPALASGHGASAGAGPTPGPGVPTGAVSGVSAGAGPGVSAGAGPGGVVAGSGVPAGHQQGDATIRVATAARLRSGGGSTAPAAGRTAGAPGAVPSAAPAVPRPAPRVPRTP</sequence>
<feature type="compositionally biased region" description="Pro residues" evidence="7">
    <location>
        <begin position="403"/>
        <end position="414"/>
    </location>
</feature>
<organism evidence="9 10">
    <name type="scientific">Streptomyces populi</name>
    <dbReference type="NCBI Taxonomy" id="2058924"/>
    <lineage>
        <taxon>Bacteria</taxon>
        <taxon>Bacillati</taxon>
        <taxon>Actinomycetota</taxon>
        <taxon>Actinomycetes</taxon>
        <taxon>Kitasatosporales</taxon>
        <taxon>Streptomycetaceae</taxon>
        <taxon>Streptomyces</taxon>
    </lineage>
</organism>
<feature type="region of interest" description="Disordered" evidence="7">
    <location>
        <begin position="370"/>
        <end position="414"/>
    </location>
</feature>
<evidence type="ECO:0000313" key="9">
    <source>
        <dbReference type="EMBL" id="PKT73949.1"/>
    </source>
</evidence>
<evidence type="ECO:0000256" key="2">
    <source>
        <dbReference type="ARBA" id="ARBA00011963"/>
    </source>
</evidence>
<dbReference type="InterPro" id="IPR027417">
    <property type="entry name" value="P-loop_NTPase"/>
</dbReference>
<proteinExistence type="inferred from homology"/>
<evidence type="ECO:0000256" key="1">
    <source>
        <dbReference type="ARBA" id="ARBA00009104"/>
    </source>
</evidence>
<evidence type="ECO:0000256" key="5">
    <source>
        <dbReference type="ARBA" id="ARBA00032897"/>
    </source>
</evidence>
<dbReference type="GO" id="GO:0005524">
    <property type="term" value="F:ATP binding"/>
    <property type="evidence" value="ECO:0007669"/>
    <property type="project" value="UniProtKB-KW"/>
</dbReference>
<dbReference type="Proteomes" id="UP000236178">
    <property type="component" value="Unassembled WGS sequence"/>
</dbReference>
<comment type="caution">
    <text evidence="9">The sequence shown here is derived from an EMBL/GenBank/DDBJ whole genome shotgun (WGS) entry which is preliminary data.</text>
</comment>
<dbReference type="InterPro" id="IPR010488">
    <property type="entry name" value="Zeta_toxin_domain"/>
</dbReference>
<evidence type="ECO:0000256" key="3">
    <source>
        <dbReference type="ARBA" id="ARBA00022741"/>
    </source>
</evidence>
<dbReference type="EC" id="2.7.1.176" evidence="2"/>
<feature type="domain" description="Zeta toxin" evidence="8">
    <location>
        <begin position="77"/>
        <end position="234"/>
    </location>
</feature>
<accession>A0A2I0SVH7</accession>
<keyword evidence="3" id="KW-0547">Nucleotide-binding</keyword>
<protein>
    <recommendedName>
        <fullName evidence="5">UDP-N-acetylglucosamine kinase</fullName>
        <ecNumber evidence="2">2.7.1.176</ecNumber>
    </recommendedName>
    <alternativeName>
        <fullName evidence="5">UDP-N-acetylglucosamine kinase</fullName>
    </alternativeName>
</protein>
<keyword evidence="10" id="KW-1185">Reference proteome</keyword>
<dbReference type="EMBL" id="PJOS01000007">
    <property type="protein sequence ID" value="PKT73949.1"/>
    <property type="molecule type" value="Genomic_DNA"/>
</dbReference>
<reference evidence="9 10" key="1">
    <citation type="submission" date="2017-12" db="EMBL/GenBank/DDBJ databases">
        <title>Streptomyces populusis sp. nov., a novel endophytic actinobacterium isolated from stems of Populus adenopoda Maxim.</title>
        <authorList>
            <person name="Wang Z."/>
        </authorList>
    </citation>
    <scope>NUCLEOTIDE SEQUENCE [LARGE SCALE GENOMIC DNA]</scope>
    <source>
        <strain evidence="9 10">A249</strain>
    </source>
</reference>
<dbReference type="Pfam" id="PF06414">
    <property type="entry name" value="Zeta_toxin"/>
    <property type="match status" value="1"/>
</dbReference>
<name>A0A2I0SVH7_9ACTN</name>
<keyword evidence="4" id="KW-0067">ATP-binding</keyword>
<evidence type="ECO:0000313" key="10">
    <source>
        <dbReference type="Proteomes" id="UP000236178"/>
    </source>
</evidence>
<dbReference type="GO" id="GO:0016301">
    <property type="term" value="F:kinase activity"/>
    <property type="evidence" value="ECO:0007669"/>
    <property type="project" value="InterPro"/>
</dbReference>
<dbReference type="RefSeq" id="WP_103548350.1">
    <property type="nucleotide sequence ID" value="NZ_KZ626846.1"/>
</dbReference>
<dbReference type="OrthoDB" id="4451554at2"/>
<evidence type="ECO:0000256" key="6">
    <source>
        <dbReference type="ARBA" id="ARBA00048178"/>
    </source>
</evidence>
<comment type="similarity">
    <text evidence="1">Belongs to the zeta toxin family.</text>
</comment>